<gene>
    <name evidence="2" type="ORF">E8E13_009673</name>
</gene>
<accession>A0A9P4TLJ2</accession>
<dbReference type="OrthoDB" id="3695301at2759"/>
<dbReference type="AlphaFoldDB" id="A0A9P4TLJ2"/>
<evidence type="ECO:0000256" key="1">
    <source>
        <dbReference type="SAM" id="MobiDB-lite"/>
    </source>
</evidence>
<organism evidence="2 3">
    <name type="scientific">Curvularia kusanoi</name>
    <name type="common">Cochliobolus kusanoi</name>
    <dbReference type="NCBI Taxonomy" id="90978"/>
    <lineage>
        <taxon>Eukaryota</taxon>
        <taxon>Fungi</taxon>
        <taxon>Dikarya</taxon>
        <taxon>Ascomycota</taxon>
        <taxon>Pezizomycotina</taxon>
        <taxon>Dothideomycetes</taxon>
        <taxon>Pleosporomycetidae</taxon>
        <taxon>Pleosporales</taxon>
        <taxon>Pleosporineae</taxon>
        <taxon>Pleosporaceae</taxon>
        <taxon>Curvularia</taxon>
    </lineage>
</organism>
<sequence>MVTYSYIPPEYKTKNKMPLATSSSKPILTKVTEHDAKGPYVTDRSLETTAEYSPRTMFTNPPTKHVTFGHCPKPDRTKTAELHRTLHSYVAAKPSAASTLDQIVPADKIKSMSDLDKEEEIRICKSYSSKAKKGVAGVVDWLESKVKGDGKKKK</sequence>
<evidence type="ECO:0000313" key="3">
    <source>
        <dbReference type="Proteomes" id="UP000801428"/>
    </source>
</evidence>
<reference evidence="2" key="1">
    <citation type="submission" date="2019-04" db="EMBL/GenBank/DDBJ databases">
        <title>Sequencing of skin fungus with MAO and IRED activity.</title>
        <authorList>
            <person name="Marsaioli A.J."/>
            <person name="Bonatto J.M.C."/>
            <person name="Reis Junior O."/>
        </authorList>
    </citation>
    <scope>NUCLEOTIDE SEQUENCE</scope>
    <source>
        <strain evidence="2">30M1</strain>
    </source>
</reference>
<dbReference type="EMBL" id="SWKU01000003">
    <property type="protein sequence ID" value="KAF3008716.1"/>
    <property type="molecule type" value="Genomic_DNA"/>
</dbReference>
<evidence type="ECO:0000313" key="2">
    <source>
        <dbReference type="EMBL" id="KAF3008716.1"/>
    </source>
</evidence>
<comment type="caution">
    <text evidence="2">The sequence shown here is derived from an EMBL/GenBank/DDBJ whole genome shotgun (WGS) entry which is preliminary data.</text>
</comment>
<feature type="region of interest" description="Disordered" evidence="1">
    <location>
        <begin position="54"/>
        <end position="75"/>
    </location>
</feature>
<protein>
    <submittedName>
        <fullName evidence="2">Uncharacterized protein</fullName>
    </submittedName>
</protein>
<keyword evidence="3" id="KW-1185">Reference proteome</keyword>
<dbReference type="Proteomes" id="UP000801428">
    <property type="component" value="Unassembled WGS sequence"/>
</dbReference>
<name>A0A9P4TLJ2_CURKU</name>
<proteinExistence type="predicted"/>